<proteinExistence type="predicted"/>
<gene>
    <name evidence="1" type="ORF">Terrestrivirus2_136</name>
</gene>
<dbReference type="EMBL" id="MK071980">
    <property type="protein sequence ID" value="AYV75628.1"/>
    <property type="molecule type" value="Genomic_DNA"/>
</dbReference>
<protein>
    <submittedName>
        <fullName evidence="1">Uncharacterized protein</fullName>
    </submittedName>
</protein>
<sequence length="148" mass="17343">MEKDKQYSLARNRSHTVIVQFDDNEEDEPVFPPAKFVHFTIPVQTVRHIPAFVPSNGIRALIQLNEPTTLREILMAIGMNHLTTDRAKALGVYIKQFLPFRQRQKKSVVRDGRIMSVLVYTPDEFVRIEEGTREWLENDDFYDSDDEY</sequence>
<reference evidence="1" key="1">
    <citation type="submission" date="2018-10" db="EMBL/GenBank/DDBJ databases">
        <title>Hidden diversity of soil giant viruses.</title>
        <authorList>
            <person name="Schulz F."/>
            <person name="Alteio L."/>
            <person name="Goudeau D."/>
            <person name="Ryan E.M."/>
            <person name="Malmstrom R.R."/>
            <person name="Blanchard J."/>
            <person name="Woyke T."/>
        </authorList>
    </citation>
    <scope>NUCLEOTIDE SEQUENCE</scope>
    <source>
        <strain evidence="1">TEV1</strain>
    </source>
</reference>
<accession>A0A3G4ZLB7</accession>
<organism evidence="1">
    <name type="scientific">Terrestrivirus sp</name>
    <dbReference type="NCBI Taxonomy" id="2487775"/>
    <lineage>
        <taxon>Viruses</taxon>
        <taxon>Varidnaviria</taxon>
        <taxon>Bamfordvirae</taxon>
        <taxon>Nucleocytoviricota</taxon>
        <taxon>Megaviricetes</taxon>
        <taxon>Imitervirales</taxon>
        <taxon>Mimiviridae</taxon>
        <taxon>Klosneuvirinae</taxon>
    </lineage>
</organism>
<name>A0A3G4ZLB7_9VIRU</name>
<evidence type="ECO:0000313" key="1">
    <source>
        <dbReference type="EMBL" id="AYV75628.1"/>
    </source>
</evidence>